<accession>A0A8B8B202</accession>
<evidence type="ECO:0000256" key="4">
    <source>
        <dbReference type="SAM" id="MobiDB-lite"/>
    </source>
</evidence>
<dbReference type="OrthoDB" id="60283at2759"/>
<gene>
    <name evidence="9" type="primary">LOC111106871</name>
</gene>
<feature type="signal peptide" evidence="6">
    <location>
        <begin position="1"/>
        <end position="20"/>
    </location>
</feature>
<dbReference type="InterPro" id="IPR051165">
    <property type="entry name" value="Multifunctional_ANK_Repeat"/>
</dbReference>
<feature type="region of interest" description="Disordered" evidence="4">
    <location>
        <begin position="301"/>
        <end position="387"/>
    </location>
</feature>
<evidence type="ECO:0000256" key="1">
    <source>
        <dbReference type="ARBA" id="ARBA00022737"/>
    </source>
</evidence>
<dbReference type="Gene3D" id="1.10.10.10">
    <property type="entry name" value="Winged helix-like DNA-binding domain superfamily/Winged helix DNA-binding domain"/>
    <property type="match status" value="1"/>
</dbReference>
<dbReference type="Pfam" id="PF12796">
    <property type="entry name" value="Ank_2"/>
    <property type="match status" value="3"/>
</dbReference>
<dbReference type="Pfam" id="PF16095">
    <property type="entry name" value="COR-A"/>
    <property type="match status" value="1"/>
</dbReference>
<dbReference type="KEGG" id="cvn:111106871"/>
<keyword evidence="5" id="KW-0812">Transmembrane</keyword>
<keyword evidence="1" id="KW-0677">Repeat</keyword>
<dbReference type="InterPro" id="IPR036388">
    <property type="entry name" value="WH-like_DNA-bd_sf"/>
</dbReference>
<feature type="compositionally biased region" description="Basic and acidic residues" evidence="4">
    <location>
        <begin position="369"/>
        <end position="378"/>
    </location>
</feature>
<dbReference type="InterPro" id="IPR027417">
    <property type="entry name" value="P-loop_NTPase"/>
</dbReference>
<dbReference type="InterPro" id="IPR032171">
    <property type="entry name" value="COR-A"/>
</dbReference>
<feature type="compositionally biased region" description="Polar residues" evidence="4">
    <location>
        <begin position="322"/>
        <end position="331"/>
    </location>
</feature>
<dbReference type="PROSITE" id="PS50297">
    <property type="entry name" value="ANK_REP_REGION"/>
    <property type="match status" value="1"/>
</dbReference>
<feature type="chain" id="PRO_5034159522" evidence="6">
    <location>
        <begin position="21"/>
        <end position="1339"/>
    </location>
</feature>
<evidence type="ECO:0000259" key="7">
    <source>
        <dbReference type="Pfam" id="PF16095"/>
    </source>
</evidence>
<evidence type="ECO:0000313" key="8">
    <source>
        <dbReference type="Proteomes" id="UP000694844"/>
    </source>
</evidence>
<evidence type="ECO:0000256" key="5">
    <source>
        <dbReference type="SAM" id="Phobius"/>
    </source>
</evidence>
<name>A0A8B8B202_CRAVI</name>
<keyword evidence="2 3" id="KW-0040">ANK repeat</keyword>
<evidence type="ECO:0000313" key="9">
    <source>
        <dbReference type="RefSeq" id="XP_022297442.1"/>
    </source>
</evidence>
<evidence type="ECO:0000256" key="3">
    <source>
        <dbReference type="PROSITE-ProRule" id="PRU00023"/>
    </source>
</evidence>
<feature type="domain" description="COR" evidence="7">
    <location>
        <begin position="579"/>
        <end position="714"/>
    </location>
</feature>
<dbReference type="Gene3D" id="3.40.50.300">
    <property type="entry name" value="P-loop containing nucleotide triphosphate hydrolases"/>
    <property type="match status" value="1"/>
</dbReference>
<feature type="transmembrane region" description="Helical" evidence="5">
    <location>
        <begin position="157"/>
        <end position="177"/>
    </location>
</feature>
<dbReference type="InterPro" id="IPR036770">
    <property type="entry name" value="Ankyrin_rpt-contain_sf"/>
</dbReference>
<keyword evidence="8" id="KW-1185">Reference proteome</keyword>
<organism evidence="8 9">
    <name type="scientific">Crassostrea virginica</name>
    <name type="common">Eastern oyster</name>
    <dbReference type="NCBI Taxonomy" id="6565"/>
    <lineage>
        <taxon>Eukaryota</taxon>
        <taxon>Metazoa</taxon>
        <taxon>Spiralia</taxon>
        <taxon>Lophotrochozoa</taxon>
        <taxon>Mollusca</taxon>
        <taxon>Bivalvia</taxon>
        <taxon>Autobranchia</taxon>
        <taxon>Pteriomorphia</taxon>
        <taxon>Ostreida</taxon>
        <taxon>Ostreoidea</taxon>
        <taxon>Ostreidae</taxon>
        <taxon>Crassostrea</taxon>
    </lineage>
</organism>
<keyword evidence="6" id="KW-0732">Signal</keyword>
<sequence length="1339" mass="154297">MELTLVLFIFCVNLLSKGKGNTLNHGYRFDVYPVNECPMNKTAFDRAAIKMNCTGRYLCAPNKDLTNLIEFCTDQNPALYGKGNCVRLEGTGNLNHYNCSKFDKGCPHEPYVDEEIYKYPACLRINTFFQCFVSEKGCPVPARGINTKNQRSKRETVAIFITFCVLVVVVMAIYLLYCRRKVFQGRSLQLEFLDNDEIDKDQLRQFLKEGQLTICHARCIIVGCDKAGKTTLLRRLGGATLKEVKKIKETKLLNVHANDFEVVKDENTIKRIQGTNADMQQTIIFSKNEIKIIKEQIPSKQKHVSILKEKRDNSNAEMVESDISSQESQMEQYEDERNLSQIDSDEIKRISNDPSSPHKRRKTGSSAKSSHENNKEDATETNDLSDMEKVISNETPMSENYTMQKCLDNLRLLSKSPENSRITFLDFAGQSIYYAFHQIYLSPKAVYILVLDMSKSFDEKGPDIARKDVTRFEEWTYKDYYTFWLKSIDSFSGTKSPVIVVGTHEDKMHSMDPKKFFDHIFELFNEQKDLERHINSERCFPIGFPKTGSKLDDLREIKSCIASIVQTLPYWKENVTPKWALFEQQLREKILNKIVKRKELSEHNAALPIDFQLSEDGITEALKYLNRVGSVLYNDDDENIRDTVILDVQWFVDAFTCIIIETKSIKDFSDSDRKNFHETGELTEKQLEAIWKSEGKEYLRCKKEILFYMENLGLVAICNSPESDHSIWYYFPSLNKRKFNKTKNTPKKFTPSSILCFQFDEKGQFPVFVFYALVANCNRIDGWEILVEDKITCIYEKLACFSYDGFIIILSVCKFQIQVQVFTPPEYDTKRTSEICVKVQASVETEIQKFKKYVYEIGYKCQNAELCNEKDDSFIGLEEFPTNHLLCRRCTVAEKHLVDDSVCWIKKSEHDILDTELKFDNSKEITDEGLVSLRHIFRDSLRGNIANFLFHLKKEIGSRKELLNIVTEKGWNLMHCAAKGGNLKIFDTLIEMNNKMKKEKTYKNMTVLHIAAKFGKYEICQRILTGDDFNLLDEKSVHGKNACHFAAEGGYVNILQLLIEKGADAKATTGIGQNIFHIACIYSQLKMCEFISKIDDFHDLLFAKSRNGWNATLHAAKNGDPNILKFLRDKNVEFVHKSNTERNALHIACDNGKFDACKCIVKLCATLLEATDEKGRHAGHFAVRSGNMQILQYLEKEKLDVTRETTDGMNILHMACLHCQYKMCTYILEKYPELNVLITKKGMTTAHFVAVRGNNKGHEREMFQALINADDKVDVKKLTHQKNSVLTLAIKYENYEFAQYLLQSHSELLAIPDAINPRNVCNEDDFKMKSILDKFCHES</sequence>
<proteinExistence type="predicted"/>
<feature type="repeat" description="ANK" evidence="3">
    <location>
        <begin position="1038"/>
        <end position="1070"/>
    </location>
</feature>
<keyword evidence="5" id="KW-1133">Transmembrane helix</keyword>
<protein>
    <submittedName>
        <fullName evidence="9">Uncharacterized protein LOC111106871 isoform X1</fullName>
    </submittedName>
</protein>
<reference evidence="9" key="1">
    <citation type="submission" date="2025-08" db="UniProtKB">
        <authorList>
            <consortium name="RefSeq"/>
        </authorList>
    </citation>
    <scope>IDENTIFICATION</scope>
    <source>
        <tissue evidence="9">Whole sample</tissue>
    </source>
</reference>
<dbReference type="PANTHER" id="PTHR24123">
    <property type="entry name" value="ANKYRIN REPEAT-CONTAINING"/>
    <property type="match status" value="1"/>
</dbReference>
<keyword evidence="5" id="KW-0472">Membrane</keyword>
<dbReference type="Proteomes" id="UP000694844">
    <property type="component" value="Chromosome 8"/>
</dbReference>
<dbReference type="Gene3D" id="1.25.40.20">
    <property type="entry name" value="Ankyrin repeat-containing domain"/>
    <property type="match status" value="2"/>
</dbReference>
<evidence type="ECO:0000256" key="2">
    <source>
        <dbReference type="ARBA" id="ARBA00023043"/>
    </source>
</evidence>
<dbReference type="SUPFAM" id="SSF52540">
    <property type="entry name" value="P-loop containing nucleoside triphosphate hydrolases"/>
    <property type="match status" value="1"/>
</dbReference>
<dbReference type="PANTHER" id="PTHR24123:SF33">
    <property type="entry name" value="PROTEIN HOS4"/>
    <property type="match status" value="1"/>
</dbReference>
<dbReference type="RefSeq" id="XP_022297442.1">
    <property type="nucleotide sequence ID" value="XM_022441734.1"/>
</dbReference>
<dbReference type="SMART" id="SM00248">
    <property type="entry name" value="ANK"/>
    <property type="match status" value="10"/>
</dbReference>
<dbReference type="PROSITE" id="PS50088">
    <property type="entry name" value="ANK_REPEAT"/>
    <property type="match status" value="1"/>
</dbReference>
<dbReference type="SUPFAM" id="SSF48403">
    <property type="entry name" value="Ankyrin repeat"/>
    <property type="match status" value="1"/>
</dbReference>
<dbReference type="InterPro" id="IPR002110">
    <property type="entry name" value="Ankyrin_rpt"/>
</dbReference>
<dbReference type="Pfam" id="PF08477">
    <property type="entry name" value="Roc"/>
    <property type="match status" value="1"/>
</dbReference>
<evidence type="ECO:0000256" key="6">
    <source>
        <dbReference type="SAM" id="SignalP"/>
    </source>
</evidence>
<dbReference type="GeneID" id="111106871"/>